<dbReference type="AlphaFoldDB" id="A0AAW1PEK9"/>
<keyword evidence="2" id="KW-0560">Oxidoreductase</keyword>
<dbReference type="EMBL" id="JALJOQ010000033">
    <property type="protein sequence ID" value="KAK9807212.1"/>
    <property type="molecule type" value="Genomic_DNA"/>
</dbReference>
<evidence type="ECO:0000313" key="5">
    <source>
        <dbReference type="Proteomes" id="UP001465755"/>
    </source>
</evidence>
<evidence type="ECO:0000313" key="4">
    <source>
        <dbReference type="EMBL" id="KAK9807212.1"/>
    </source>
</evidence>
<dbReference type="InterPro" id="IPR020843">
    <property type="entry name" value="ER"/>
</dbReference>
<accession>A0AAW1PEK9</accession>
<dbReference type="NCBIfam" id="TIGR02824">
    <property type="entry name" value="quinone_pig3"/>
    <property type="match status" value="1"/>
</dbReference>
<evidence type="ECO:0000256" key="1">
    <source>
        <dbReference type="ARBA" id="ARBA00022857"/>
    </source>
</evidence>
<dbReference type="InterPro" id="IPR011032">
    <property type="entry name" value="GroES-like_sf"/>
</dbReference>
<sequence length="339" mass="36461">MTETYKAVVHDGPGGPEVLYTKQLPRQTSLKPNQVRVRLAFAGINRAELSQRAGAYPAPPGASPYLGLEGAGTVAEVGNDVQHWHKGQRVMLLADAAAYAEEIIVDQGRLLAVPDSWSDEEAAGFMETTLTAFLNIFQVGGIHDARTGEIKPNAQVLCHAGSSGVGTQAIKLCRAKGIPIYVTCGSDEKAKKCEALGATKGINYNTVEYEEAVSSASKEGVSMVLDNVGGPYLSRDISCLGLDGRIVFIGLMGGKDAGNIDLSLLMRKRGHIITSTLRSRTDAFKAQLIKDLQEQFGPQIQDGTLKPVIDKVFSFEQAADAHRYMESRGHFGKILLRTS</sequence>
<dbReference type="Proteomes" id="UP001465755">
    <property type="component" value="Unassembled WGS sequence"/>
</dbReference>
<dbReference type="Pfam" id="PF13602">
    <property type="entry name" value="ADH_zinc_N_2"/>
    <property type="match status" value="1"/>
</dbReference>
<dbReference type="SUPFAM" id="SSF50129">
    <property type="entry name" value="GroES-like"/>
    <property type="match status" value="1"/>
</dbReference>
<evidence type="ECO:0000259" key="3">
    <source>
        <dbReference type="SMART" id="SM00829"/>
    </source>
</evidence>
<protein>
    <recommendedName>
        <fullName evidence="3">Enoyl reductase (ER) domain-containing protein</fullName>
    </recommendedName>
</protein>
<organism evidence="4 5">
    <name type="scientific">Symbiochloris irregularis</name>
    <dbReference type="NCBI Taxonomy" id="706552"/>
    <lineage>
        <taxon>Eukaryota</taxon>
        <taxon>Viridiplantae</taxon>
        <taxon>Chlorophyta</taxon>
        <taxon>core chlorophytes</taxon>
        <taxon>Trebouxiophyceae</taxon>
        <taxon>Trebouxiales</taxon>
        <taxon>Trebouxiaceae</taxon>
        <taxon>Symbiochloris</taxon>
    </lineage>
</organism>
<keyword evidence="1" id="KW-0521">NADP</keyword>
<name>A0AAW1PEK9_9CHLO</name>
<dbReference type="SMART" id="SM00829">
    <property type="entry name" value="PKS_ER"/>
    <property type="match status" value="1"/>
</dbReference>
<dbReference type="GO" id="GO:0016651">
    <property type="term" value="F:oxidoreductase activity, acting on NAD(P)H"/>
    <property type="evidence" value="ECO:0007669"/>
    <property type="project" value="TreeGrafter"/>
</dbReference>
<gene>
    <name evidence="4" type="ORF">WJX73_009744</name>
</gene>
<dbReference type="SUPFAM" id="SSF51735">
    <property type="entry name" value="NAD(P)-binding Rossmann-fold domains"/>
    <property type="match status" value="1"/>
</dbReference>
<dbReference type="Gene3D" id="3.40.50.720">
    <property type="entry name" value="NAD(P)-binding Rossmann-like Domain"/>
    <property type="match status" value="1"/>
</dbReference>
<dbReference type="PANTHER" id="PTHR48106">
    <property type="entry name" value="QUINONE OXIDOREDUCTASE PIG3-RELATED"/>
    <property type="match status" value="1"/>
</dbReference>
<feature type="domain" description="Enoyl reductase (ER)" evidence="3">
    <location>
        <begin position="14"/>
        <end position="336"/>
    </location>
</feature>
<dbReference type="GO" id="GO:0070402">
    <property type="term" value="F:NADPH binding"/>
    <property type="evidence" value="ECO:0007669"/>
    <property type="project" value="TreeGrafter"/>
</dbReference>
<comment type="caution">
    <text evidence="4">The sequence shown here is derived from an EMBL/GenBank/DDBJ whole genome shotgun (WGS) entry which is preliminary data.</text>
</comment>
<dbReference type="Gene3D" id="3.90.180.10">
    <property type="entry name" value="Medium-chain alcohol dehydrogenases, catalytic domain"/>
    <property type="match status" value="1"/>
</dbReference>
<dbReference type="CDD" id="cd05276">
    <property type="entry name" value="p53_inducible_oxidoreductase"/>
    <property type="match status" value="1"/>
</dbReference>
<dbReference type="InterPro" id="IPR014189">
    <property type="entry name" value="Quinone_OxRdtase_PIG3"/>
</dbReference>
<evidence type="ECO:0000256" key="2">
    <source>
        <dbReference type="ARBA" id="ARBA00023002"/>
    </source>
</evidence>
<dbReference type="InterPro" id="IPR013154">
    <property type="entry name" value="ADH-like_N"/>
</dbReference>
<dbReference type="PANTHER" id="PTHR48106:SF18">
    <property type="entry name" value="QUINONE OXIDOREDUCTASE PIG3"/>
    <property type="match status" value="1"/>
</dbReference>
<dbReference type="Pfam" id="PF08240">
    <property type="entry name" value="ADH_N"/>
    <property type="match status" value="1"/>
</dbReference>
<keyword evidence="5" id="KW-1185">Reference proteome</keyword>
<dbReference type="InterPro" id="IPR036291">
    <property type="entry name" value="NAD(P)-bd_dom_sf"/>
</dbReference>
<reference evidence="4 5" key="1">
    <citation type="journal article" date="2024" name="Nat. Commun.">
        <title>Phylogenomics reveals the evolutionary origins of lichenization in chlorophyte algae.</title>
        <authorList>
            <person name="Puginier C."/>
            <person name="Libourel C."/>
            <person name="Otte J."/>
            <person name="Skaloud P."/>
            <person name="Haon M."/>
            <person name="Grisel S."/>
            <person name="Petersen M."/>
            <person name="Berrin J.G."/>
            <person name="Delaux P.M."/>
            <person name="Dal Grande F."/>
            <person name="Keller J."/>
        </authorList>
    </citation>
    <scope>NUCLEOTIDE SEQUENCE [LARGE SCALE GENOMIC DNA]</scope>
    <source>
        <strain evidence="4 5">SAG 2036</strain>
    </source>
</reference>
<proteinExistence type="predicted"/>